<gene>
    <name evidence="2" type="ORF">PCASD_12474</name>
</gene>
<protein>
    <submittedName>
        <fullName evidence="2">Uncharacterized protein</fullName>
    </submittedName>
</protein>
<feature type="compositionally biased region" description="Basic and acidic residues" evidence="1">
    <location>
        <begin position="216"/>
        <end position="247"/>
    </location>
</feature>
<feature type="region of interest" description="Disordered" evidence="1">
    <location>
        <begin position="211"/>
        <end position="247"/>
    </location>
</feature>
<feature type="region of interest" description="Disordered" evidence="1">
    <location>
        <begin position="280"/>
        <end position="310"/>
    </location>
</feature>
<sequence length="310" mass="34597">MANLAIDFEQLNGQVHPLSGISLMGKPSHQDVPTRRPSPAVEMHQLDGRGWPSRVAWTSPAIKLYGQAWRLSYACLMAGSVIELYQLDDRLSHQVARTQWPGIVLNHQTVQLINARVGYRLAGGAPESYCIVSSIHCSLEQIREDFNVSSHPHLLSKSLAKREEVPEVLGGVHSHWLKKRGEQIVEDVKKAATEERTLGAEGGMLNGLETAEDDERLARTKGDPNLGRENKDGIEDEPLNHNHSGEKSRCKNFCSACGDFFTRVKDFFHRVIRRVFRRNKAAEDTKPESAAAPLLEEKKESPPAGRTWGN</sequence>
<reference evidence="2 3" key="1">
    <citation type="submission" date="2017-11" db="EMBL/GenBank/DDBJ databases">
        <title>De novo assembly and phasing of dikaryotic genomes from two isolates of Puccinia coronata f. sp. avenae, the causal agent of oat crown rust.</title>
        <authorList>
            <person name="Miller M.E."/>
            <person name="Zhang Y."/>
            <person name="Omidvar V."/>
            <person name="Sperschneider J."/>
            <person name="Schwessinger B."/>
            <person name="Raley C."/>
            <person name="Palmer J.M."/>
            <person name="Garnica D."/>
            <person name="Upadhyaya N."/>
            <person name="Rathjen J."/>
            <person name="Taylor J.M."/>
            <person name="Park R.F."/>
            <person name="Dodds P.N."/>
            <person name="Hirsch C.D."/>
            <person name="Kianian S.F."/>
            <person name="Figueroa M."/>
        </authorList>
    </citation>
    <scope>NUCLEOTIDE SEQUENCE [LARGE SCALE GENOMIC DNA]</scope>
    <source>
        <strain evidence="2">12SD80</strain>
    </source>
</reference>
<evidence type="ECO:0000313" key="3">
    <source>
        <dbReference type="Proteomes" id="UP000235392"/>
    </source>
</evidence>
<dbReference type="AlphaFoldDB" id="A0A2N5U581"/>
<dbReference type="Proteomes" id="UP000235392">
    <property type="component" value="Unassembled WGS sequence"/>
</dbReference>
<proteinExistence type="predicted"/>
<accession>A0A2N5U581</accession>
<dbReference type="EMBL" id="PGCI01000232">
    <property type="protein sequence ID" value="PLW32911.1"/>
    <property type="molecule type" value="Genomic_DNA"/>
</dbReference>
<organism evidence="2 3">
    <name type="scientific">Puccinia coronata f. sp. avenae</name>
    <dbReference type="NCBI Taxonomy" id="200324"/>
    <lineage>
        <taxon>Eukaryota</taxon>
        <taxon>Fungi</taxon>
        <taxon>Dikarya</taxon>
        <taxon>Basidiomycota</taxon>
        <taxon>Pucciniomycotina</taxon>
        <taxon>Pucciniomycetes</taxon>
        <taxon>Pucciniales</taxon>
        <taxon>Pucciniaceae</taxon>
        <taxon>Puccinia</taxon>
    </lineage>
</organism>
<name>A0A2N5U581_9BASI</name>
<evidence type="ECO:0000256" key="1">
    <source>
        <dbReference type="SAM" id="MobiDB-lite"/>
    </source>
</evidence>
<evidence type="ECO:0000313" key="2">
    <source>
        <dbReference type="EMBL" id="PLW32911.1"/>
    </source>
</evidence>
<comment type="caution">
    <text evidence="2">The sequence shown here is derived from an EMBL/GenBank/DDBJ whole genome shotgun (WGS) entry which is preliminary data.</text>
</comment>